<evidence type="ECO:0000313" key="1">
    <source>
        <dbReference type="EMBL" id="PLX18077.1"/>
    </source>
</evidence>
<dbReference type="Proteomes" id="UP000234857">
    <property type="component" value="Unassembled WGS sequence"/>
</dbReference>
<dbReference type="GO" id="GO:0016787">
    <property type="term" value="F:hydrolase activity"/>
    <property type="evidence" value="ECO:0007669"/>
    <property type="project" value="InterPro"/>
</dbReference>
<proteinExistence type="predicted"/>
<name>A0A2N5ZHA6_MUIH1</name>
<accession>A0A2N5ZHA6</accession>
<dbReference type="InterPro" id="IPR029058">
    <property type="entry name" value="AB_hydrolase_fold"/>
</dbReference>
<organism evidence="1 2">
    <name type="scientific">Muiribacterium halophilum</name>
    <dbReference type="NCBI Taxonomy" id="2053465"/>
    <lineage>
        <taxon>Bacteria</taxon>
        <taxon>Candidatus Muiribacteriota</taxon>
        <taxon>Candidatus Muiribacteriia</taxon>
        <taxon>Candidatus Muiribacteriales</taxon>
        <taxon>Candidatus Muiribacteriaceae</taxon>
        <taxon>Candidatus Muiribacterium</taxon>
    </lineage>
</organism>
<dbReference type="Gene3D" id="3.40.50.1820">
    <property type="entry name" value="alpha/beta hydrolase"/>
    <property type="match status" value="1"/>
</dbReference>
<dbReference type="GO" id="GO:0016042">
    <property type="term" value="P:lipid catabolic process"/>
    <property type="evidence" value="ECO:0007669"/>
    <property type="project" value="InterPro"/>
</dbReference>
<reference evidence="1 2" key="1">
    <citation type="submission" date="2017-11" db="EMBL/GenBank/DDBJ databases">
        <title>Genome-resolved metagenomics identifies genetic mobility, metabolic interactions, and unexpected diversity in perchlorate-reducing communities.</title>
        <authorList>
            <person name="Barnum T.P."/>
            <person name="Figueroa I.A."/>
            <person name="Carlstrom C.I."/>
            <person name="Lucas L.N."/>
            <person name="Engelbrektson A.L."/>
            <person name="Coates J.D."/>
        </authorList>
    </citation>
    <scope>NUCLEOTIDE SEQUENCE [LARGE SCALE GENOMIC DNA]</scope>
    <source>
        <strain evidence="1">BM706</strain>
    </source>
</reference>
<dbReference type="AlphaFoldDB" id="A0A2N5ZHA6"/>
<dbReference type="EMBL" id="PKTG01000072">
    <property type="protein sequence ID" value="PLX18077.1"/>
    <property type="molecule type" value="Genomic_DNA"/>
</dbReference>
<evidence type="ECO:0000313" key="2">
    <source>
        <dbReference type="Proteomes" id="UP000234857"/>
    </source>
</evidence>
<comment type="caution">
    <text evidence="1">The sequence shown here is derived from an EMBL/GenBank/DDBJ whole genome shotgun (WGS) entry which is preliminary data.</text>
</comment>
<evidence type="ECO:0008006" key="3">
    <source>
        <dbReference type="Google" id="ProtNLM"/>
    </source>
</evidence>
<sequence>MRRFLCLFIIIISIFSVFATSNFINEPIASVDNELAYPFARVELLLDAYPAFTKEEFHEKNRLSHPTLLELTGGNAEPSSGYFFLHYSPNWDKADPDKNPVLLIHGAGDTAFRAWAHPFKFYVKPGEEIQYKGLALTLADKGYSVFSITFVHPHGDNFMQSEQIANAISRIKKVLHREGDPTFQVDIIAHSKGGVAARMYLSDIREEYSEYSWLTPYRKDVRRFMSLSTPLKGVDTAYRYYGMNLYIVQDDTAAPMGADKLLYYGMWRDFQEHNDMFPGQYQLLHDFVNDNETSIPLSNLSATPFDMNYSRNVLYNGGVSGTLVSSGIKSGIKKGKDLINKLNQKGMDPSVELVVVAGNDNLIKDDIEYFVDLFPMGEDIAPSDSLLFVESATYTKGILRRGAKLIDKVVIPYNHMNITFHHTAKDILIHLLEE</sequence>
<protein>
    <recommendedName>
        <fullName evidence="3">DUF676 domain-containing protein</fullName>
    </recommendedName>
</protein>
<dbReference type="InterPro" id="IPR002918">
    <property type="entry name" value="Lipase_EstA/Esterase_EstB"/>
</dbReference>
<dbReference type="SUPFAM" id="SSF53474">
    <property type="entry name" value="alpha/beta-Hydrolases"/>
    <property type="match status" value="1"/>
</dbReference>
<gene>
    <name evidence="1" type="ORF">C0601_05645</name>
</gene>
<dbReference type="Pfam" id="PF01674">
    <property type="entry name" value="Lipase_2"/>
    <property type="match status" value="1"/>
</dbReference>